<dbReference type="OMA" id="PHPKKPW"/>
<dbReference type="InterPro" id="IPR052587">
    <property type="entry name" value="TELO2-interacting_protein_1"/>
</dbReference>
<evidence type="ECO:0000256" key="1">
    <source>
        <dbReference type="SAM" id="MobiDB-lite"/>
    </source>
</evidence>
<dbReference type="AlphaFoldDB" id="M5FXA6"/>
<dbReference type="OrthoDB" id="49511at2759"/>
<evidence type="ECO:0000259" key="2">
    <source>
        <dbReference type="Pfam" id="PF24173"/>
    </source>
</evidence>
<protein>
    <recommendedName>
        <fullName evidence="6">ARM repeat-containing protein</fullName>
    </recommendedName>
</protein>
<dbReference type="InterPro" id="IPR049362">
    <property type="entry name" value="TTI1_rpt"/>
</dbReference>
<organism evidence="4 5">
    <name type="scientific">Dacryopinax primogenitus (strain DJM 731)</name>
    <name type="common">Brown rot fungus</name>
    <dbReference type="NCBI Taxonomy" id="1858805"/>
    <lineage>
        <taxon>Eukaryota</taxon>
        <taxon>Fungi</taxon>
        <taxon>Dikarya</taxon>
        <taxon>Basidiomycota</taxon>
        <taxon>Agaricomycotina</taxon>
        <taxon>Dacrymycetes</taxon>
        <taxon>Dacrymycetales</taxon>
        <taxon>Dacrymycetaceae</taxon>
        <taxon>Dacryopinax</taxon>
    </lineage>
</organism>
<dbReference type="PANTHER" id="PTHR18460:SF3">
    <property type="entry name" value="TELO2-INTERACTING PROTEIN 1 HOMOLOG"/>
    <property type="match status" value="1"/>
</dbReference>
<feature type="domain" description="TTI1 C-terminal TPR" evidence="3">
    <location>
        <begin position="808"/>
        <end position="1081"/>
    </location>
</feature>
<dbReference type="RefSeq" id="XP_040629510.1">
    <property type="nucleotide sequence ID" value="XM_040776851.1"/>
</dbReference>
<evidence type="ECO:0008006" key="6">
    <source>
        <dbReference type="Google" id="ProtNLM"/>
    </source>
</evidence>
<evidence type="ECO:0000259" key="3">
    <source>
        <dbReference type="Pfam" id="PF24181"/>
    </source>
</evidence>
<feature type="domain" description="TTI1 N-terminal TPR" evidence="2">
    <location>
        <begin position="15"/>
        <end position="388"/>
    </location>
</feature>
<dbReference type="InterPro" id="IPR057567">
    <property type="entry name" value="TPR_TTI1_C"/>
</dbReference>
<dbReference type="GeneID" id="63691913"/>
<reference evidence="4 5" key="1">
    <citation type="journal article" date="2012" name="Science">
        <title>The Paleozoic origin of enzymatic lignin decomposition reconstructed from 31 fungal genomes.</title>
        <authorList>
            <person name="Floudas D."/>
            <person name="Binder M."/>
            <person name="Riley R."/>
            <person name="Barry K."/>
            <person name="Blanchette R.A."/>
            <person name="Henrissat B."/>
            <person name="Martinez A.T."/>
            <person name="Otillar R."/>
            <person name="Spatafora J.W."/>
            <person name="Yadav J.S."/>
            <person name="Aerts A."/>
            <person name="Benoit I."/>
            <person name="Boyd A."/>
            <person name="Carlson A."/>
            <person name="Copeland A."/>
            <person name="Coutinho P.M."/>
            <person name="de Vries R.P."/>
            <person name="Ferreira P."/>
            <person name="Findley K."/>
            <person name="Foster B."/>
            <person name="Gaskell J."/>
            <person name="Glotzer D."/>
            <person name="Gorecki P."/>
            <person name="Heitman J."/>
            <person name="Hesse C."/>
            <person name="Hori C."/>
            <person name="Igarashi K."/>
            <person name="Jurgens J.A."/>
            <person name="Kallen N."/>
            <person name="Kersten P."/>
            <person name="Kohler A."/>
            <person name="Kuees U."/>
            <person name="Kumar T.K.A."/>
            <person name="Kuo A."/>
            <person name="LaButti K."/>
            <person name="Larrondo L.F."/>
            <person name="Lindquist E."/>
            <person name="Ling A."/>
            <person name="Lombard V."/>
            <person name="Lucas S."/>
            <person name="Lundell T."/>
            <person name="Martin R."/>
            <person name="McLaughlin D.J."/>
            <person name="Morgenstern I."/>
            <person name="Morin E."/>
            <person name="Murat C."/>
            <person name="Nagy L.G."/>
            <person name="Nolan M."/>
            <person name="Ohm R.A."/>
            <person name="Patyshakuliyeva A."/>
            <person name="Rokas A."/>
            <person name="Ruiz-Duenas F.J."/>
            <person name="Sabat G."/>
            <person name="Salamov A."/>
            <person name="Samejima M."/>
            <person name="Schmutz J."/>
            <person name="Slot J.C."/>
            <person name="St John F."/>
            <person name="Stenlid J."/>
            <person name="Sun H."/>
            <person name="Sun S."/>
            <person name="Syed K."/>
            <person name="Tsang A."/>
            <person name="Wiebenga A."/>
            <person name="Young D."/>
            <person name="Pisabarro A."/>
            <person name="Eastwood D.C."/>
            <person name="Martin F."/>
            <person name="Cullen D."/>
            <person name="Grigoriev I.V."/>
            <person name="Hibbett D.S."/>
        </authorList>
    </citation>
    <scope>NUCLEOTIDE SEQUENCE [LARGE SCALE GENOMIC DNA]</scope>
    <source>
        <strain evidence="4 5">DJM-731 SS1</strain>
    </source>
</reference>
<dbReference type="Proteomes" id="UP000030653">
    <property type="component" value="Unassembled WGS sequence"/>
</dbReference>
<keyword evidence="5" id="KW-1185">Reference proteome</keyword>
<dbReference type="Pfam" id="PF24181">
    <property type="entry name" value="TPR_TTI1_C"/>
    <property type="match status" value="1"/>
</dbReference>
<gene>
    <name evidence="4" type="ORF">DACRYDRAFT_88412</name>
</gene>
<sequence>MNEYDEDKARVQEAFQKLKPTCVALLGKSLLSPTSTSIVLSLLSTLNQTLLSLLSTPQVLTPSLISYAFFPLSSILRRNTSAAIPDQVLEQVLRCMALLWEEWWWVCDPEEGEWSQCWILGGSVLLDLGDGKEGKGKGRARDDETKDAAVTLLLALLRPWADEEARSGTTASDRLSKFRTLAQGKHLSLLGQTLSSLLETDLSPHAPLQIHSLELLNILITSYFDTSHVPSFLPGVVSSCSKVALGRERAAHQRGEVVNLALELLAQTMVKGIGDEVCRSAGLIRSVSSLDDLLDLATPASANATSTPKPEEKAQPHKHFTVPRSQAWYRATSSQLLMALNSLNPLLKHPSPQAQEGLATLHALLLRACSESLPDIVPLMIAILLSLSLSPYPDISDRAKHALIESLSTSNPAVSHLLRITTTSLSSLPRYLPSGLDSQIQTAAQQITAAAQLALEPDLSHLADGVAQLLGPNGGIEKWGLSLLHSLHFVLPPVALYTNASKLLESSPTELPQFPAFELKNVTSHQTLRALEDLFRSFGRAGGQEGLYAAEWFVTVGKRRTAVGVAALWVAGRLLEGIANVKLGVEGGRETPGKTLSKFCRWLARNVAELWDNDDDGDEEDVPPATTDEDSLLPIERVSGINQIQTLLDLRNDTRGSGAQSSRSSRQSLIPIHASFSLHMLALSSQVLTSNYRSLFLQVLYPVLHSLVSPIPAVSATAMCTLQVISHSTSYASPANLLLSNFDYALDAVSHRLTRTRLDLQATSVLVVLVRVVGKDVVDKAGDVIEQCFDRLDEFHGYSVLVEGLMSVLGEVISVLEPDEPPPTKKGASRPEEEEVSDFASFVHWYGHRDDPPAPEEPEDFGPTPQEPWTSPDKEDEKPPEDEEIPPTPSQALGKQIVAKSLYFLTHGSPLIRARVLHVLTSATPLLRESDLLPSVHSAWPFILNRLEDPEPFVLLEAATLVCALVARAGEFMSTRVSDDVWPRFRKLLLRLAAADGQTAMARRRQGALVADPYSTAYKLYCAVLATLTQAVRSARLKEQDTWEMAMLCRRLLTRETQGELQAAGRELFGALRERNADAVWLLLVGTVGEDLLPDEQVHLPGFLREPSWEIEDNARLVLGM</sequence>
<dbReference type="InterPro" id="IPR057566">
    <property type="entry name" value="TPR_TTI1_N"/>
</dbReference>
<feature type="region of interest" description="Disordered" evidence="1">
    <location>
        <begin position="300"/>
        <end position="319"/>
    </location>
</feature>
<dbReference type="HOGENOM" id="CLU_004955_0_0_1"/>
<dbReference type="STRING" id="1858805.M5FXA6"/>
<dbReference type="Pfam" id="PF21547">
    <property type="entry name" value="TTI1"/>
    <property type="match status" value="1"/>
</dbReference>
<dbReference type="EMBL" id="JH795861">
    <property type="protein sequence ID" value="EJU02616.1"/>
    <property type="molecule type" value="Genomic_DNA"/>
</dbReference>
<dbReference type="InterPro" id="IPR011989">
    <property type="entry name" value="ARM-like"/>
</dbReference>
<accession>M5FXA6</accession>
<dbReference type="Pfam" id="PF24173">
    <property type="entry name" value="TPR_TTI1_N"/>
    <property type="match status" value="1"/>
</dbReference>
<dbReference type="InterPro" id="IPR016024">
    <property type="entry name" value="ARM-type_fold"/>
</dbReference>
<dbReference type="SUPFAM" id="SSF48371">
    <property type="entry name" value="ARM repeat"/>
    <property type="match status" value="1"/>
</dbReference>
<dbReference type="Gene3D" id="1.25.10.10">
    <property type="entry name" value="Leucine-rich Repeat Variant"/>
    <property type="match status" value="1"/>
</dbReference>
<evidence type="ECO:0000313" key="5">
    <source>
        <dbReference type="Proteomes" id="UP000030653"/>
    </source>
</evidence>
<name>M5FXA6_DACPD</name>
<feature type="region of interest" description="Disordered" evidence="1">
    <location>
        <begin position="847"/>
        <end position="891"/>
    </location>
</feature>
<dbReference type="GO" id="GO:0005737">
    <property type="term" value="C:cytoplasm"/>
    <property type="evidence" value="ECO:0007669"/>
    <property type="project" value="TreeGrafter"/>
</dbReference>
<feature type="region of interest" description="Disordered" evidence="1">
    <location>
        <begin position="816"/>
        <end position="835"/>
    </location>
</feature>
<dbReference type="PANTHER" id="PTHR18460">
    <property type="entry name" value="TEL2 INTERACTING PROTEIN 1 TTI1 FAMILY MEMBER"/>
    <property type="match status" value="1"/>
</dbReference>
<evidence type="ECO:0000313" key="4">
    <source>
        <dbReference type="EMBL" id="EJU02616.1"/>
    </source>
</evidence>
<proteinExistence type="predicted"/>